<evidence type="ECO:0000313" key="7">
    <source>
        <dbReference type="EMBL" id="NMM62134.1"/>
    </source>
</evidence>
<dbReference type="AlphaFoldDB" id="A0A7Y0EEN2"/>
<evidence type="ECO:0000256" key="1">
    <source>
        <dbReference type="ARBA" id="ARBA00022691"/>
    </source>
</evidence>
<dbReference type="GO" id="GO:0046872">
    <property type="term" value="F:metal ion binding"/>
    <property type="evidence" value="ECO:0007669"/>
    <property type="project" value="UniProtKB-KW"/>
</dbReference>
<dbReference type="SFLD" id="SFLDS00029">
    <property type="entry name" value="Radical_SAM"/>
    <property type="match status" value="1"/>
</dbReference>
<keyword evidence="4 5" id="KW-0411">Iron-sulfur</keyword>
<dbReference type="GO" id="GO:0003824">
    <property type="term" value="F:catalytic activity"/>
    <property type="evidence" value="ECO:0007669"/>
    <property type="project" value="InterPro"/>
</dbReference>
<dbReference type="EMBL" id="JABBNI010000010">
    <property type="protein sequence ID" value="NMM62134.1"/>
    <property type="molecule type" value="Genomic_DNA"/>
</dbReference>
<keyword evidence="1 5" id="KW-0949">S-adenosyl-L-methionine</keyword>
<protein>
    <submittedName>
        <fullName evidence="7">Radical SAM protein</fullName>
    </submittedName>
</protein>
<comment type="caution">
    <text evidence="7">The sequence shown here is derived from an EMBL/GenBank/DDBJ whole genome shotgun (WGS) entry which is preliminary data.</text>
</comment>
<dbReference type="PIRSF" id="PIRSF004869">
    <property type="entry name" value="PflX_prd"/>
    <property type="match status" value="1"/>
</dbReference>
<keyword evidence="2 5" id="KW-0479">Metal-binding</keyword>
<sequence length="299" mass="33997">MLEVLKSCKLCPRNCNINRLKGELGYCKSGENVKIARVSLHNWEEPCISGQNGSGTIFFSNCNLRCIFCQNHEISSESIGKEVSIKRLSEIFLEQQERGAHNINLVTPTHYVPQIIEALKIAKKAGLNIPILFNTSGYENVETIKSLNGYIDVYLPDIKYFNNKYSEKYSNAPNYFTYASKAVEEMFSQVGEVKFNNQGLIEKGVIIRHLMLPGLLFDSKKIIDYIYSTFGDLVFLSLMNQYVPMHKVAKFPELNKPLSPEHYNSMIEYCLSLGIKNAFIQEQGTSSKDFVPKFDLRGV</sequence>
<proteinExistence type="predicted"/>
<dbReference type="PANTHER" id="PTHR43075:SF1">
    <property type="entry name" value="FORMATE LYASE ACTIVATING ENZYME, PUTATIVE (AFU_ORTHOLOGUE AFUA_2G15630)-RELATED"/>
    <property type="match status" value="1"/>
</dbReference>
<dbReference type="CDD" id="cd01335">
    <property type="entry name" value="Radical_SAM"/>
    <property type="match status" value="1"/>
</dbReference>
<keyword evidence="8" id="KW-1185">Reference proteome</keyword>
<dbReference type="SUPFAM" id="SSF102114">
    <property type="entry name" value="Radical SAM enzymes"/>
    <property type="match status" value="1"/>
</dbReference>
<dbReference type="InterPro" id="IPR007197">
    <property type="entry name" value="rSAM"/>
</dbReference>
<organism evidence="7 8">
    <name type="scientific">Clostridium muellerianum</name>
    <dbReference type="NCBI Taxonomy" id="2716538"/>
    <lineage>
        <taxon>Bacteria</taxon>
        <taxon>Bacillati</taxon>
        <taxon>Bacillota</taxon>
        <taxon>Clostridia</taxon>
        <taxon>Eubacteriales</taxon>
        <taxon>Clostridiaceae</taxon>
        <taxon>Clostridium</taxon>
    </lineage>
</organism>
<evidence type="ECO:0000259" key="6">
    <source>
        <dbReference type="Pfam" id="PF04055"/>
    </source>
</evidence>
<evidence type="ECO:0000256" key="3">
    <source>
        <dbReference type="ARBA" id="ARBA00023004"/>
    </source>
</evidence>
<accession>A0A7Y0EEN2</accession>
<reference evidence="7 8" key="2">
    <citation type="submission" date="2020-06" db="EMBL/GenBank/DDBJ databases">
        <title>Complete Genome Sequence of Clostridium muelleri sp. nov. P21T, an Acid-Alcohol Producing Acetogen Isolated from Old Hay.</title>
        <authorList>
            <person name="Duncan K.E."/>
            <person name="Tanner R.S."/>
        </authorList>
    </citation>
    <scope>NUCLEOTIDE SEQUENCE [LARGE SCALE GENOMIC DNA]</scope>
    <source>
        <strain evidence="7 8">P21</strain>
    </source>
</reference>
<comment type="cofactor">
    <cofactor evidence="5">
        <name>[4Fe-4S] cluster</name>
        <dbReference type="ChEBI" id="CHEBI:49883"/>
    </cofactor>
    <text evidence="5">Binds 1 [4Fe-4S] cluster. The cluster is coordinated with 3 cysteines and an exchangeable S-adenosyl-L-methionine.</text>
</comment>
<evidence type="ECO:0000256" key="4">
    <source>
        <dbReference type="ARBA" id="ARBA00023014"/>
    </source>
</evidence>
<dbReference type="InterPro" id="IPR040085">
    <property type="entry name" value="MJ0674-like"/>
</dbReference>
<gene>
    <name evidence="7" type="ORF">HBE96_05415</name>
</gene>
<dbReference type="SFLD" id="SFLDG01099">
    <property type="entry name" value="Uncharacterised_Radical_SAM_Su"/>
    <property type="match status" value="1"/>
</dbReference>
<feature type="binding site" evidence="5">
    <location>
        <position position="69"/>
    </location>
    <ligand>
        <name>[4Fe-4S] cluster</name>
        <dbReference type="ChEBI" id="CHEBI:49883"/>
        <note>4Fe-4S-S-AdoMet</note>
    </ligand>
</feature>
<dbReference type="Proteomes" id="UP000537131">
    <property type="component" value="Unassembled WGS sequence"/>
</dbReference>
<dbReference type="GO" id="GO:0051536">
    <property type="term" value="F:iron-sulfur cluster binding"/>
    <property type="evidence" value="ECO:0007669"/>
    <property type="project" value="UniProtKB-KW"/>
</dbReference>
<evidence type="ECO:0000256" key="2">
    <source>
        <dbReference type="ARBA" id="ARBA00022723"/>
    </source>
</evidence>
<dbReference type="PANTHER" id="PTHR43075">
    <property type="entry name" value="FORMATE LYASE ACTIVATING ENZYME, PUTATIVE (AFU_ORTHOLOGUE AFUA_2G15630)-RELATED"/>
    <property type="match status" value="1"/>
</dbReference>
<dbReference type="Pfam" id="PF04055">
    <property type="entry name" value="Radical_SAM"/>
    <property type="match status" value="1"/>
</dbReference>
<feature type="binding site" evidence="5">
    <location>
        <position position="66"/>
    </location>
    <ligand>
        <name>[4Fe-4S] cluster</name>
        <dbReference type="ChEBI" id="CHEBI:49883"/>
        <note>4Fe-4S-S-AdoMet</note>
    </ligand>
</feature>
<dbReference type="InterPro" id="IPR016431">
    <property type="entry name" value="Pyrv-formate_lyase-activ_prd"/>
</dbReference>
<dbReference type="InterPro" id="IPR058240">
    <property type="entry name" value="rSAM_sf"/>
</dbReference>
<reference evidence="7 8" key="1">
    <citation type="submission" date="2020-04" db="EMBL/GenBank/DDBJ databases">
        <authorList>
            <person name="Doyle D.A."/>
        </authorList>
    </citation>
    <scope>NUCLEOTIDE SEQUENCE [LARGE SCALE GENOMIC DNA]</scope>
    <source>
        <strain evidence="7 8">P21</strain>
    </source>
</reference>
<dbReference type="Gene3D" id="3.20.20.70">
    <property type="entry name" value="Aldolase class I"/>
    <property type="match status" value="1"/>
</dbReference>
<dbReference type="RefSeq" id="WP_169296740.1">
    <property type="nucleotide sequence ID" value="NZ_JABBNI010000010.1"/>
</dbReference>
<keyword evidence="3 5" id="KW-0408">Iron</keyword>
<feature type="domain" description="Radical SAM core" evidence="6">
    <location>
        <begin position="57"/>
        <end position="218"/>
    </location>
</feature>
<dbReference type="InterPro" id="IPR013785">
    <property type="entry name" value="Aldolase_TIM"/>
</dbReference>
<evidence type="ECO:0000256" key="5">
    <source>
        <dbReference type="PIRSR" id="PIRSR004869-50"/>
    </source>
</evidence>
<feature type="binding site" evidence="5">
    <location>
        <position position="62"/>
    </location>
    <ligand>
        <name>[4Fe-4S] cluster</name>
        <dbReference type="ChEBI" id="CHEBI:49883"/>
        <note>4Fe-4S-S-AdoMet</note>
    </ligand>
</feature>
<evidence type="ECO:0000313" key="8">
    <source>
        <dbReference type="Proteomes" id="UP000537131"/>
    </source>
</evidence>
<name>A0A7Y0EEN2_9CLOT</name>